<feature type="non-terminal residue" evidence="2">
    <location>
        <position position="1"/>
    </location>
</feature>
<dbReference type="Proteomes" id="UP001165986">
    <property type="component" value="Unassembled WGS sequence"/>
</dbReference>
<dbReference type="InterPro" id="IPR017894">
    <property type="entry name" value="HTH_IS21_transposase_type"/>
</dbReference>
<dbReference type="PANTHER" id="PTHR33498">
    <property type="entry name" value="TRANSPOSASE FOR INSERTION SEQUENCE ELEMENT IS1557"/>
    <property type="match status" value="1"/>
</dbReference>
<evidence type="ECO:0000259" key="1">
    <source>
        <dbReference type="PROSITE" id="PS50531"/>
    </source>
</evidence>
<dbReference type="SUPFAM" id="SSF46689">
    <property type="entry name" value="Homeodomain-like"/>
    <property type="match status" value="1"/>
</dbReference>
<keyword evidence="3" id="KW-1185">Reference proteome</keyword>
<organism evidence="2 3">
    <name type="scientific">Komarekiella delphini-convector SJRDD-AB1</name>
    <dbReference type="NCBI Taxonomy" id="2593771"/>
    <lineage>
        <taxon>Bacteria</taxon>
        <taxon>Bacillati</taxon>
        <taxon>Cyanobacteriota</taxon>
        <taxon>Cyanophyceae</taxon>
        <taxon>Nostocales</taxon>
        <taxon>Nostocaceae</taxon>
        <taxon>Komarekiella</taxon>
        <taxon>Komarekiella delphini-convector</taxon>
    </lineage>
</organism>
<reference evidence="2" key="1">
    <citation type="submission" date="2019-07" db="EMBL/GenBank/DDBJ databases">
        <title>Toxilogical consequences of a new and cryptic species of cyanobacteria (Komarekiella delphini-convector) recovered from the epidermis of a bottlenose dolphin and 1500 ft. in the air.</title>
        <authorList>
            <person name="Brown A.O."/>
            <person name="Dvorak P."/>
            <person name="Villanueva C.D."/>
            <person name="Foss A.J."/>
            <person name="Garvey A.D."/>
            <person name="Gibson Q.A."/>
            <person name="Johansen J.R."/>
            <person name="Casamatta D.A."/>
        </authorList>
    </citation>
    <scope>NUCLEOTIDE SEQUENCE</scope>
    <source>
        <strain evidence="2">SJRDD-AB1</strain>
    </source>
</reference>
<dbReference type="PANTHER" id="PTHR33498:SF1">
    <property type="entry name" value="TRANSPOSASE FOR INSERTION SEQUENCE ELEMENT IS1557"/>
    <property type="match status" value="1"/>
</dbReference>
<dbReference type="InterPro" id="IPR009057">
    <property type="entry name" value="Homeodomain-like_sf"/>
</dbReference>
<dbReference type="Gene3D" id="1.10.10.60">
    <property type="entry name" value="Homeodomain-like"/>
    <property type="match status" value="1"/>
</dbReference>
<gene>
    <name evidence="2" type="ORF">FNW02_05160</name>
</gene>
<name>A0AA40SUH9_9NOST</name>
<sequence>FTVSRNTLLRLVRRMPLTSVDSPQTLGVDDFAFRKSQTYGTILVDLEQSQPIALLKDRSAETLAQWLKAHPGIKVVSRDRAKAYASGISQGAPEAIQVADRFHLLQNLGETLERVFHGHSKDLKQVDEAYSQIEVIQTDGTVVAPVPPPPTPTKQEHLAEQRRTRRLAIYEQVWELHRQGWSGQAIARRLGIGHGTVFRYLSSPTFVERQGRSDRGRSLLNPYKNYLLKRWNEGYIDTKGLFAEIQRRGYSGSYDTVARYTRRLRSSQGLKLRQRLVNKPLPIVAEPEKKSLTPSRATWLVLRRQELWKRGDEQLIALLTAQHPELAQAIELGQGFAQLVRTRQPEELDTWLTQAENSILSPFRNFAKSLREDYDAVKAGVTLSVSNGPVEGHINRLKMLKRQMYGRAGIDLLERRLLLAI</sequence>
<dbReference type="PROSITE" id="PS50531">
    <property type="entry name" value="HTH_IS21"/>
    <property type="match status" value="1"/>
</dbReference>
<protein>
    <submittedName>
        <fullName evidence="2">ISL3 family transposase</fullName>
    </submittedName>
</protein>
<accession>A0AA40SUH9</accession>
<dbReference type="EMBL" id="VJXY01000004">
    <property type="protein sequence ID" value="MBD6615253.1"/>
    <property type="molecule type" value="Genomic_DNA"/>
</dbReference>
<dbReference type="InterPro" id="IPR047951">
    <property type="entry name" value="Transpos_ISL3"/>
</dbReference>
<dbReference type="AlphaFoldDB" id="A0AA40SUH9"/>
<evidence type="ECO:0000313" key="3">
    <source>
        <dbReference type="Proteomes" id="UP001165986"/>
    </source>
</evidence>
<dbReference type="InterPro" id="IPR002560">
    <property type="entry name" value="Transposase_DDE"/>
</dbReference>
<comment type="caution">
    <text evidence="2">The sequence shown here is derived from an EMBL/GenBank/DDBJ whole genome shotgun (WGS) entry which is preliminary data.</text>
</comment>
<dbReference type="RefSeq" id="WP_191756505.1">
    <property type="nucleotide sequence ID" value="NZ_VJXY01000004.1"/>
</dbReference>
<dbReference type="Pfam" id="PF01610">
    <property type="entry name" value="DDE_Tnp_ISL3"/>
    <property type="match status" value="2"/>
</dbReference>
<evidence type="ECO:0000313" key="2">
    <source>
        <dbReference type="EMBL" id="MBD6615253.1"/>
    </source>
</evidence>
<dbReference type="NCBIfam" id="NF033550">
    <property type="entry name" value="transpos_ISL3"/>
    <property type="match status" value="1"/>
</dbReference>
<feature type="domain" description="HTH IS21-type" evidence="1">
    <location>
        <begin position="168"/>
        <end position="231"/>
    </location>
</feature>
<proteinExistence type="predicted"/>